<feature type="region of interest" description="Disordered" evidence="1">
    <location>
        <begin position="1"/>
        <end position="94"/>
    </location>
</feature>
<sequence length="459" mass="51888">MARQQSTTSRRSSQSRNASRVRSSRSASPSSKAAEMGTLPKLKLKLRLNLNNPEKKTNPFPTMVDDQSTGYSSDLPQYPASQQSANTRTGRTLHKPQHEDVIQGSDYDQLMGLSSQGFGDDDIKFQPDFLSDLRKCISSGNLYKGALLNNTAHALANAQGYSGTFSSNKRQKKRSVGRPRRKQPSFTSHLDKVSEEEDWPSSSTLPAQSSLEHTCFQPSQDVYDILNSLKATTKTHIDLPSLSNTNDPDAIQPYSAELLTHLYITCYHQNLWNLCDLITDTWIRAFHSRRKKAYTDPAYTLWRSNKALENRKRKAHRARLTGVLIPSELDPNPRNLGLGPTDPDLDANITDTHIDLLNLLYHHTPPTCGARMLWADALALAGDQTEKEMETAQRRGVEVHPDLVWNVMQSGLRMVRRRLTMKCEEGTEGAWCRRYHEHGRHGKEGERCYREVAAEEEEE</sequence>
<accession>A0A8H5ZH34</accession>
<gene>
    <name evidence="2" type="ORF">GGP41_006011</name>
</gene>
<comment type="caution">
    <text evidence="2">The sequence shown here is derived from an EMBL/GenBank/DDBJ whole genome shotgun (WGS) entry which is preliminary data.</text>
</comment>
<reference evidence="2" key="1">
    <citation type="submission" date="2019-11" db="EMBL/GenBank/DDBJ databases">
        <title>Bipolaris sorokiniana Genome sequencing.</title>
        <authorList>
            <person name="Wang H."/>
        </authorList>
    </citation>
    <scope>NUCLEOTIDE SEQUENCE</scope>
</reference>
<name>A0A8H5ZH34_COCSA</name>
<dbReference type="Proteomes" id="UP000624244">
    <property type="component" value="Unassembled WGS sequence"/>
</dbReference>
<protein>
    <submittedName>
        <fullName evidence="2">Uncharacterized protein</fullName>
    </submittedName>
</protein>
<feature type="compositionally biased region" description="Basic residues" evidence="1">
    <location>
        <begin position="169"/>
        <end position="183"/>
    </location>
</feature>
<organism evidence="2 3">
    <name type="scientific">Cochliobolus sativus</name>
    <name type="common">Common root rot and spot blotch fungus</name>
    <name type="synonym">Bipolaris sorokiniana</name>
    <dbReference type="NCBI Taxonomy" id="45130"/>
    <lineage>
        <taxon>Eukaryota</taxon>
        <taxon>Fungi</taxon>
        <taxon>Dikarya</taxon>
        <taxon>Ascomycota</taxon>
        <taxon>Pezizomycotina</taxon>
        <taxon>Dothideomycetes</taxon>
        <taxon>Pleosporomycetidae</taxon>
        <taxon>Pleosporales</taxon>
        <taxon>Pleosporineae</taxon>
        <taxon>Pleosporaceae</taxon>
        <taxon>Bipolaris</taxon>
    </lineage>
</organism>
<dbReference type="EMBL" id="WNKQ01000009">
    <property type="protein sequence ID" value="KAF5849085.1"/>
    <property type="molecule type" value="Genomic_DNA"/>
</dbReference>
<proteinExistence type="predicted"/>
<evidence type="ECO:0000313" key="3">
    <source>
        <dbReference type="Proteomes" id="UP000624244"/>
    </source>
</evidence>
<feature type="compositionally biased region" description="Low complexity" evidence="1">
    <location>
        <begin position="1"/>
        <end position="31"/>
    </location>
</feature>
<feature type="region of interest" description="Disordered" evidence="1">
    <location>
        <begin position="161"/>
        <end position="206"/>
    </location>
</feature>
<evidence type="ECO:0000256" key="1">
    <source>
        <dbReference type="SAM" id="MobiDB-lite"/>
    </source>
</evidence>
<feature type="compositionally biased region" description="Polar residues" evidence="1">
    <location>
        <begin position="65"/>
        <end position="90"/>
    </location>
</feature>
<evidence type="ECO:0000313" key="2">
    <source>
        <dbReference type="EMBL" id="KAF5849085.1"/>
    </source>
</evidence>
<dbReference type="AlphaFoldDB" id="A0A8H5ZH34"/>